<protein>
    <submittedName>
        <fullName evidence="2">Uncharacterized protein</fullName>
    </submittedName>
</protein>
<reference evidence="2" key="1">
    <citation type="submission" date="2020-11" db="EMBL/GenBank/DDBJ databases">
        <authorList>
            <consortium name="DOE Joint Genome Institute"/>
            <person name="Ahrendt S."/>
            <person name="Riley R."/>
            <person name="Andreopoulos W."/>
            <person name="Labutti K."/>
            <person name="Pangilinan J."/>
            <person name="Ruiz-Duenas F.J."/>
            <person name="Barrasa J.M."/>
            <person name="Sanchez-Garcia M."/>
            <person name="Camarero S."/>
            <person name="Miyauchi S."/>
            <person name="Serrano A."/>
            <person name="Linde D."/>
            <person name="Babiker R."/>
            <person name="Drula E."/>
            <person name="Ayuso-Fernandez I."/>
            <person name="Pacheco R."/>
            <person name="Padilla G."/>
            <person name="Ferreira P."/>
            <person name="Barriuso J."/>
            <person name="Kellner H."/>
            <person name="Castanera R."/>
            <person name="Alfaro M."/>
            <person name="Ramirez L."/>
            <person name="Pisabarro A.G."/>
            <person name="Kuo A."/>
            <person name="Tritt A."/>
            <person name="Lipzen A."/>
            <person name="He G."/>
            <person name="Yan M."/>
            <person name="Ng V."/>
            <person name="Cullen D."/>
            <person name="Martin F."/>
            <person name="Rosso M.-N."/>
            <person name="Henrissat B."/>
            <person name="Hibbett D."/>
            <person name="Martinez A.T."/>
            <person name="Grigoriev I.V."/>
        </authorList>
    </citation>
    <scope>NUCLEOTIDE SEQUENCE</scope>
    <source>
        <strain evidence="2">CBS 247.69</strain>
    </source>
</reference>
<dbReference type="EMBL" id="MU150247">
    <property type="protein sequence ID" value="KAF9465507.1"/>
    <property type="molecule type" value="Genomic_DNA"/>
</dbReference>
<dbReference type="Proteomes" id="UP000807353">
    <property type="component" value="Unassembled WGS sequence"/>
</dbReference>
<evidence type="ECO:0000256" key="1">
    <source>
        <dbReference type="SAM" id="Phobius"/>
    </source>
</evidence>
<name>A0A9P5YB77_9AGAR</name>
<feature type="transmembrane region" description="Helical" evidence="1">
    <location>
        <begin position="48"/>
        <end position="70"/>
    </location>
</feature>
<keyword evidence="1" id="KW-1133">Transmembrane helix</keyword>
<proteinExistence type="predicted"/>
<evidence type="ECO:0000313" key="3">
    <source>
        <dbReference type="Proteomes" id="UP000807353"/>
    </source>
</evidence>
<gene>
    <name evidence="2" type="ORF">BDZ94DRAFT_1253974</name>
</gene>
<dbReference type="AlphaFoldDB" id="A0A9P5YB77"/>
<evidence type="ECO:0000313" key="2">
    <source>
        <dbReference type="EMBL" id="KAF9465507.1"/>
    </source>
</evidence>
<accession>A0A9P5YB77</accession>
<keyword evidence="1" id="KW-0812">Transmembrane</keyword>
<comment type="caution">
    <text evidence="2">The sequence shown here is derived from an EMBL/GenBank/DDBJ whole genome shotgun (WGS) entry which is preliminary data.</text>
</comment>
<keyword evidence="3" id="KW-1185">Reference proteome</keyword>
<sequence>MAVMERYIDDEQDTISNRNLKISVNISICDTLSQVLFSMAQMWKKIMMFLKVQALLSNWLLFLSGLYTTIGAQAMRPS</sequence>
<keyword evidence="1" id="KW-0472">Membrane</keyword>
<organism evidence="2 3">
    <name type="scientific">Collybia nuda</name>
    <dbReference type="NCBI Taxonomy" id="64659"/>
    <lineage>
        <taxon>Eukaryota</taxon>
        <taxon>Fungi</taxon>
        <taxon>Dikarya</taxon>
        <taxon>Basidiomycota</taxon>
        <taxon>Agaricomycotina</taxon>
        <taxon>Agaricomycetes</taxon>
        <taxon>Agaricomycetidae</taxon>
        <taxon>Agaricales</taxon>
        <taxon>Tricholomatineae</taxon>
        <taxon>Clitocybaceae</taxon>
        <taxon>Collybia</taxon>
    </lineage>
</organism>